<keyword evidence="2" id="KW-1185">Reference proteome</keyword>
<dbReference type="EnsemblMetazoa" id="GBRI043437-RA">
    <property type="protein sequence ID" value="GBRI043437-PA"/>
    <property type="gene ID" value="GBRI043437"/>
</dbReference>
<reference evidence="2" key="1">
    <citation type="submission" date="2014-03" db="EMBL/GenBank/DDBJ databases">
        <authorList>
            <person name="Aksoy S."/>
            <person name="Warren W."/>
            <person name="Wilson R.K."/>
        </authorList>
    </citation>
    <scope>NUCLEOTIDE SEQUENCE [LARGE SCALE GENOMIC DNA]</scope>
    <source>
        <strain evidence="2">IAEA</strain>
    </source>
</reference>
<evidence type="ECO:0000313" key="2">
    <source>
        <dbReference type="Proteomes" id="UP000091820"/>
    </source>
</evidence>
<reference evidence="1" key="2">
    <citation type="submission" date="2020-05" db="UniProtKB">
        <authorList>
            <consortium name="EnsemblMetazoa"/>
        </authorList>
    </citation>
    <scope>IDENTIFICATION</scope>
    <source>
        <strain evidence="1">IAEA</strain>
    </source>
</reference>
<dbReference type="AlphaFoldDB" id="A0A1A9X405"/>
<dbReference type="Proteomes" id="UP000091820">
    <property type="component" value="Unassembled WGS sequence"/>
</dbReference>
<proteinExistence type="predicted"/>
<sequence length="110" mass="12874">MQKIDATFFICTNPIVIERKTSKNVWKAYTARHTEIAYAHKNSFFINQGAASITMTSPRPARNSSFTNTFCWCSWSDVSNLSKNMDWHEHRDIQRRMVDPNLLCPPDNRY</sequence>
<protein>
    <submittedName>
        <fullName evidence="1">Uncharacterized protein</fullName>
    </submittedName>
</protein>
<name>A0A1A9X405_9MUSC</name>
<dbReference type="VEuPathDB" id="VectorBase:GBRI043437"/>
<accession>A0A1A9X405</accession>
<organism evidence="1 2">
    <name type="scientific">Glossina brevipalpis</name>
    <dbReference type="NCBI Taxonomy" id="37001"/>
    <lineage>
        <taxon>Eukaryota</taxon>
        <taxon>Metazoa</taxon>
        <taxon>Ecdysozoa</taxon>
        <taxon>Arthropoda</taxon>
        <taxon>Hexapoda</taxon>
        <taxon>Insecta</taxon>
        <taxon>Pterygota</taxon>
        <taxon>Neoptera</taxon>
        <taxon>Endopterygota</taxon>
        <taxon>Diptera</taxon>
        <taxon>Brachycera</taxon>
        <taxon>Muscomorpha</taxon>
        <taxon>Hippoboscoidea</taxon>
        <taxon>Glossinidae</taxon>
        <taxon>Glossina</taxon>
    </lineage>
</organism>
<evidence type="ECO:0000313" key="1">
    <source>
        <dbReference type="EnsemblMetazoa" id="GBRI043437-PA"/>
    </source>
</evidence>